<dbReference type="EMBL" id="DWYS01000099">
    <property type="protein sequence ID" value="HJB07853.1"/>
    <property type="molecule type" value="Genomic_DNA"/>
</dbReference>
<dbReference type="Gene3D" id="3.40.190.290">
    <property type="match status" value="1"/>
</dbReference>
<dbReference type="GO" id="GO:0005829">
    <property type="term" value="C:cytosol"/>
    <property type="evidence" value="ECO:0007669"/>
    <property type="project" value="TreeGrafter"/>
</dbReference>
<dbReference type="AlphaFoldDB" id="A0A9D2RLJ5"/>
<accession>A0A9D2RLJ5</accession>
<dbReference type="InterPro" id="IPR050950">
    <property type="entry name" value="HTH-type_LysR_regulators"/>
</dbReference>
<gene>
    <name evidence="6" type="ORF">H9716_08310</name>
</gene>
<dbReference type="SUPFAM" id="SSF46785">
    <property type="entry name" value="Winged helix' DNA-binding domain"/>
    <property type="match status" value="1"/>
</dbReference>
<evidence type="ECO:0000313" key="6">
    <source>
        <dbReference type="EMBL" id="HJB07853.1"/>
    </source>
</evidence>
<organism evidence="6 7">
    <name type="scientific">Candidatus Enterocloster faecavium</name>
    <dbReference type="NCBI Taxonomy" id="2838560"/>
    <lineage>
        <taxon>Bacteria</taxon>
        <taxon>Bacillati</taxon>
        <taxon>Bacillota</taxon>
        <taxon>Clostridia</taxon>
        <taxon>Lachnospirales</taxon>
        <taxon>Lachnospiraceae</taxon>
        <taxon>Enterocloster</taxon>
    </lineage>
</organism>
<evidence type="ECO:0000256" key="2">
    <source>
        <dbReference type="ARBA" id="ARBA00023015"/>
    </source>
</evidence>
<dbReference type="GO" id="GO:0003677">
    <property type="term" value="F:DNA binding"/>
    <property type="evidence" value="ECO:0007669"/>
    <property type="project" value="UniProtKB-KW"/>
</dbReference>
<dbReference type="InterPro" id="IPR000847">
    <property type="entry name" value="LysR_HTH_N"/>
</dbReference>
<dbReference type="PROSITE" id="PS50931">
    <property type="entry name" value="HTH_LYSR"/>
    <property type="match status" value="1"/>
</dbReference>
<dbReference type="GO" id="GO:0003700">
    <property type="term" value="F:DNA-binding transcription factor activity"/>
    <property type="evidence" value="ECO:0007669"/>
    <property type="project" value="InterPro"/>
</dbReference>
<dbReference type="Pfam" id="PF00126">
    <property type="entry name" value="HTH_1"/>
    <property type="match status" value="1"/>
</dbReference>
<evidence type="ECO:0000313" key="7">
    <source>
        <dbReference type="Proteomes" id="UP000886804"/>
    </source>
</evidence>
<dbReference type="Pfam" id="PF03466">
    <property type="entry name" value="LysR_substrate"/>
    <property type="match status" value="1"/>
</dbReference>
<evidence type="ECO:0000256" key="1">
    <source>
        <dbReference type="ARBA" id="ARBA00009437"/>
    </source>
</evidence>
<dbReference type="InterPro" id="IPR005119">
    <property type="entry name" value="LysR_subst-bd"/>
</dbReference>
<evidence type="ECO:0000256" key="3">
    <source>
        <dbReference type="ARBA" id="ARBA00023125"/>
    </source>
</evidence>
<dbReference type="SUPFAM" id="SSF53850">
    <property type="entry name" value="Periplasmic binding protein-like II"/>
    <property type="match status" value="1"/>
</dbReference>
<proteinExistence type="inferred from homology"/>
<dbReference type="Gene3D" id="1.10.10.10">
    <property type="entry name" value="Winged helix-like DNA-binding domain superfamily/Winged helix DNA-binding domain"/>
    <property type="match status" value="1"/>
</dbReference>
<keyword evidence="2" id="KW-0805">Transcription regulation</keyword>
<feature type="domain" description="HTH lysR-type" evidence="5">
    <location>
        <begin position="1"/>
        <end position="58"/>
    </location>
</feature>
<comment type="similarity">
    <text evidence="1">Belongs to the LysR transcriptional regulatory family.</text>
</comment>
<name>A0A9D2RLJ5_9FIRM</name>
<keyword evidence="3" id="KW-0238">DNA-binding</keyword>
<evidence type="ECO:0000259" key="5">
    <source>
        <dbReference type="PROSITE" id="PS50931"/>
    </source>
</evidence>
<keyword evidence="4" id="KW-0804">Transcription</keyword>
<evidence type="ECO:0000256" key="4">
    <source>
        <dbReference type="ARBA" id="ARBA00023163"/>
    </source>
</evidence>
<dbReference type="CDD" id="cd05466">
    <property type="entry name" value="PBP2_LTTR_substrate"/>
    <property type="match status" value="1"/>
</dbReference>
<dbReference type="InterPro" id="IPR036388">
    <property type="entry name" value="WH-like_DNA-bd_sf"/>
</dbReference>
<comment type="caution">
    <text evidence="6">The sequence shown here is derived from an EMBL/GenBank/DDBJ whole genome shotgun (WGS) entry which is preliminary data.</text>
</comment>
<reference evidence="6" key="1">
    <citation type="journal article" date="2021" name="PeerJ">
        <title>Extensive microbial diversity within the chicken gut microbiome revealed by metagenomics and culture.</title>
        <authorList>
            <person name="Gilroy R."/>
            <person name="Ravi A."/>
            <person name="Getino M."/>
            <person name="Pursley I."/>
            <person name="Horton D.L."/>
            <person name="Alikhan N.F."/>
            <person name="Baker D."/>
            <person name="Gharbi K."/>
            <person name="Hall N."/>
            <person name="Watson M."/>
            <person name="Adriaenssens E.M."/>
            <person name="Foster-Nyarko E."/>
            <person name="Jarju S."/>
            <person name="Secka A."/>
            <person name="Antonio M."/>
            <person name="Oren A."/>
            <person name="Chaudhuri R.R."/>
            <person name="La Ragione R."/>
            <person name="Hildebrand F."/>
            <person name="Pallen M.J."/>
        </authorList>
    </citation>
    <scope>NUCLEOTIDE SEQUENCE</scope>
    <source>
        <strain evidence="6">CHK188-4685</strain>
    </source>
</reference>
<reference evidence="6" key="2">
    <citation type="submission" date="2021-04" db="EMBL/GenBank/DDBJ databases">
        <authorList>
            <person name="Gilroy R."/>
        </authorList>
    </citation>
    <scope>NUCLEOTIDE SEQUENCE</scope>
    <source>
        <strain evidence="6">CHK188-4685</strain>
    </source>
</reference>
<dbReference type="PANTHER" id="PTHR30419">
    <property type="entry name" value="HTH-TYPE TRANSCRIPTIONAL REGULATOR YBHD"/>
    <property type="match status" value="1"/>
</dbReference>
<dbReference type="InterPro" id="IPR036390">
    <property type="entry name" value="WH_DNA-bd_sf"/>
</dbReference>
<dbReference type="PANTHER" id="PTHR30419:SF8">
    <property type="entry name" value="NITROGEN ASSIMILATION TRANSCRIPTIONAL ACTIVATOR-RELATED"/>
    <property type="match status" value="1"/>
</dbReference>
<protein>
    <submittedName>
        <fullName evidence="6">LysR family transcriptional regulator</fullName>
    </submittedName>
</protein>
<sequence>MNPKHAQYMLTVYQEGSITSAAKKLFVSQPSLSQMIKLVENNLGTPIFNRSTDPLTLTYAGEKYIEAAQKILAINSNLEREIEEIKDEEHGKIRLGIPVQRGLKVLPAVLPRFYQDYPYVDIQIWEMGSNNTDKLLLDGTVDLACLTTVPKHDQINYILVEKEEMVLLASSQTELAKRIPGGTPISILEAKNEKFVSNKPGHSVRSIQDSLFITNNIRPRILIETSNIDIEKRVAIACGAVTICPLNYIEESDGIGEKALIYPLLDAGNTRNCYICHRKDLYLTKYMCDFIRLVQETSKTDCSSSRPHDAIGGH</sequence>
<dbReference type="Proteomes" id="UP000886804">
    <property type="component" value="Unassembled WGS sequence"/>
</dbReference>
<dbReference type="PRINTS" id="PR00039">
    <property type="entry name" value="HTHLYSR"/>
</dbReference>